<evidence type="ECO:0000313" key="3">
    <source>
        <dbReference type="Proteomes" id="UP001141933"/>
    </source>
</evidence>
<protein>
    <recommendedName>
        <fullName evidence="4">Periplasmic heavy metal sensor</fullName>
    </recommendedName>
</protein>
<dbReference type="RefSeq" id="WP_178267196.1">
    <property type="nucleotide sequence ID" value="NZ_JAPZVM010000014.1"/>
</dbReference>
<evidence type="ECO:0000256" key="1">
    <source>
        <dbReference type="SAM" id="SignalP"/>
    </source>
</evidence>
<proteinExistence type="predicted"/>
<dbReference type="Proteomes" id="UP001141933">
    <property type="component" value="Unassembled WGS sequence"/>
</dbReference>
<sequence length="144" mass="17478">MKKGWYIIALLLFICTNNIQAQKGKCLSKEEFRAKQEAFFVEQNILTQEEAKQFFPLYFELQDKKHAYNKKAWQLMRQGKNENLSEEEQMKVIEDVIKTKIEINELDLEYVHKYKAFLSAKKIYRLQRAEMRFHRELLKPNKKR</sequence>
<gene>
    <name evidence="2" type="ORF">O6P32_12800</name>
</gene>
<evidence type="ECO:0008006" key="4">
    <source>
        <dbReference type="Google" id="ProtNLM"/>
    </source>
</evidence>
<name>A0ABT4PKI6_9BACT</name>
<organism evidence="2 3">
    <name type="scientific">Phocaeicola acetigenes</name>
    <dbReference type="NCBI Taxonomy" id="3016083"/>
    <lineage>
        <taxon>Bacteria</taxon>
        <taxon>Pseudomonadati</taxon>
        <taxon>Bacteroidota</taxon>
        <taxon>Bacteroidia</taxon>
        <taxon>Bacteroidales</taxon>
        <taxon>Bacteroidaceae</taxon>
        <taxon>Phocaeicola</taxon>
    </lineage>
</organism>
<feature type="signal peptide" evidence="1">
    <location>
        <begin position="1"/>
        <end position="21"/>
    </location>
</feature>
<keyword evidence="3" id="KW-1185">Reference proteome</keyword>
<feature type="chain" id="PRO_5045801323" description="Periplasmic heavy metal sensor" evidence="1">
    <location>
        <begin position="22"/>
        <end position="144"/>
    </location>
</feature>
<evidence type="ECO:0000313" key="2">
    <source>
        <dbReference type="EMBL" id="MCZ8373575.1"/>
    </source>
</evidence>
<reference evidence="2" key="1">
    <citation type="submission" date="2022-12" db="EMBL/GenBank/DDBJ databases">
        <title>Phocaeicola acetigenes sp. nov., isolated feces from a healthy human.</title>
        <authorList>
            <person name="Do H."/>
            <person name="Ha Y.B."/>
            <person name="Kim J.-S."/>
            <person name="Suh M.K."/>
            <person name="Kim H.S."/>
            <person name="Lee J.-S."/>
        </authorList>
    </citation>
    <scope>NUCLEOTIDE SEQUENCE</scope>
    <source>
        <strain evidence="2">KGMB11183</strain>
    </source>
</reference>
<comment type="caution">
    <text evidence="2">The sequence shown here is derived from an EMBL/GenBank/DDBJ whole genome shotgun (WGS) entry which is preliminary data.</text>
</comment>
<dbReference type="EMBL" id="JAPZVM010000014">
    <property type="protein sequence ID" value="MCZ8373575.1"/>
    <property type="molecule type" value="Genomic_DNA"/>
</dbReference>
<accession>A0ABT4PKI6</accession>
<keyword evidence="1" id="KW-0732">Signal</keyword>